<keyword evidence="1" id="KW-0029">Amino-acid transport</keyword>
<feature type="transmembrane region" description="Helical" evidence="1">
    <location>
        <begin position="226"/>
        <end position="243"/>
    </location>
</feature>
<dbReference type="NCBIfam" id="TIGR00210">
    <property type="entry name" value="gltS"/>
    <property type="match status" value="1"/>
</dbReference>
<keyword evidence="4" id="KW-1185">Reference proteome</keyword>
<reference evidence="3" key="1">
    <citation type="submission" date="2024-05" db="EMBL/GenBank/DDBJ databases">
        <title>Isolation and characterization of Sporomusa carbonis sp. nov., a carboxydotrophic hydrogenogen in the genus of Sporomusa isolated from a charcoal burning pile.</title>
        <authorList>
            <person name="Boeer T."/>
            <person name="Rosenbaum F."/>
            <person name="Eysell L."/>
            <person name="Mueller V."/>
            <person name="Daniel R."/>
            <person name="Poehlein A."/>
        </authorList>
    </citation>
    <scope>NUCLEOTIDE SEQUENCE [LARGE SCALE GENOMIC DNA]</scope>
    <source>
        <strain evidence="3">DSM 10669</strain>
    </source>
</reference>
<feature type="transmembrane region" description="Helical" evidence="1">
    <location>
        <begin position="166"/>
        <end position="189"/>
    </location>
</feature>
<keyword evidence="1" id="KW-0739">Sodium transport</keyword>
<dbReference type="RefSeq" id="WP_094604862.1">
    <property type="nucleotide sequence ID" value="NZ_CP155573.1"/>
</dbReference>
<comment type="similarity">
    <text evidence="1">Belongs to the glutamate:Na(+) symporter (ESS) (TC 2.A.27) family.</text>
</comment>
<feature type="transmembrane region" description="Helical" evidence="1">
    <location>
        <begin position="40"/>
        <end position="62"/>
    </location>
</feature>
<feature type="transmembrane region" description="Helical" evidence="1">
    <location>
        <begin position="345"/>
        <end position="369"/>
    </location>
</feature>
<keyword evidence="1" id="KW-0813">Transport</keyword>
<keyword evidence="1" id="KW-1003">Cell membrane</keyword>
<accession>A0ABZ3IJ91</accession>
<dbReference type="PANTHER" id="PTHR36178:SF1">
    <property type="entry name" value="SODIUM_GLUTAMATE SYMPORTER"/>
    <property type="match status" value="1"/>
</dbReference>
<name>A0ABZ3IJ91_9FIRM</name>
<evidence type="ECO:0000256" key="1">
    <source>
        <dbReference type="HAMAP-Rule" id="MF_02062"/>
    </source>
</evidence>
<feature type="transmembrane region" description="Helical" evidence="1">
    <location>
        <begin position="250"/>
        <end position="272"/>
    </location>
</feature>
<keyword evidence="1" id="KW-0472">Membrane</keyword>
<dbReference type="PANTHER" id="PTHR36178">
    <property type="entry name" value="SLR0625 PROTEIN"/>
    <property type="match status" value="1"/>
</dbReference>
<comment type="function">
    <text evidence="1">Catalyzes the sodium-dependent transport of glutamate.</text>
</comment>
<feature type="transmembrane region" description="Helical" evidence="1">
    <location>
        <begin position="316"/>
        <end position="339"/>
    </location>
</feature>
<dbReference type="Proteomes" id="UP000216752">
    <property type="component" value="Chromosome"/>
</dbReference>
<feature type="transmembrane region" description="Helical" evidence="1">
    <location>
        <begin position="74"/>
        <end position="97"/>
    </location>
</feature>
<dbReference type="InterPro" id="IPR004445">
    <property type="entry name" value="GltS"/>
</dbReference>
<keyword evidence="1" id="KW-1133">Transmembrane helix</keyword>
<comment type="subcellular location">
    <subcellularLocation>
        <location evidence="1">Cell membrane</location>
        <topology evidence="1">Multi-pass membrane protein</topology>
    </subcellularLocation>
</comment>
<organism evidence="3 4">
    <name type="scientific">Sporomusa silvacetica DSM 10669</name>
    <dbReference type="NCBI Taxonomy" id="1123289"/>
    <lineage>
        <taxon>Bacteria</taxon>
        <taxon>Bacillati</taxon>
        <taxon>Bacillota</taxon>
        <taxon>Negativicutes</taxon>
        <taxon>Selenomonadales</taxon>
        <taxon>Sporomusaceae</taxon>
        <taxon>Sporomusa</taxon>
    </lineage>
</organism>
<feature type="transmembrane region" description="Helical" evidence="1">
    <location>
        <begin position="16"/>
        <end position="33"/>
    </location>
</feature>
<keyword evidence="1" id="KW-0769">Symport</keyword>
<proteinExistence type="inferred from homology"/>
<feature type="transmembrane region" description="Helical" evidence="1">
    <location>
        <begin position="134"/>
        <end position="154"/>
    </location>
</feature>
<feature type="transmembrane region" description="Helical" evidence="1">
    <location>
        <begin position="284"/>
        <end position="304"/>
    </location>
</feature>
<evidence type="ECO:0000313" key="3">
    <source>
        <dbReference type="EMBL" id="XFO65734.1"/>
    </source>
</evidence>
<keyword evidence="1" id="KW-0915">Sodium</keyword>
<evidence type="ECO:0000256" key="2">
    <source>
        <dbReference type="NCBIfam" id="TIGR00210"/>
    </source>
</evidence>
<dbReference type="Pfam" id="PF03616">
    <property type="entry name" value="Glt_symporter"/>
    <property type="match status" value="1"/>
</dbReference>
<feature type="transmembrane region" description="Helical" evidence="1">
    <location>
        <begin position="381"/>
        <end position="405"/>
    </location>
</feature>
<keyword evidence="1" id="KW-0406">Ion transport</keyword>
<gene>
    <name evidence="3" type="primary">gltS_2</name>
    <name evidence="3" type="ORF">SPSIL_018740</name>
</gene>
<dbReference type="EMBL" id="CP155573">
    <property type="protein sequence ID" value="XFO65734.1"/>
    <property type="molecule type" value="Genomic_DNA"/>
</dbReference>
<protein>
    <recommendedName>
        <fullName evidence="1 2">Sodium/glutamate symporter</fullName>
    </recommendedName>
</protein>
<evidence type="ECO:0000313" key="4">
    <source>
        <dbReference type="Proteomes" id="UP000216752"/>
    </source>
</evidence>
<feature type="transmembrane region" description="Helical" evidence="1">
    <location>
        <begin position="104"/>
        <end position="128"/>
    </location>
</feature>
<dbReference type="HAMAP" id="MF_02062">
    <property type="entry name" value="GltS"/>
    <property type="match status" value="1"/>
</dbReference>
<keyword evidence="1" id="KW-0812">Transmembrane</keyword>
<sequence>MSFELVNQVMVMKLDLVATVAVAVLLLMFGAWIRRVFPVLARFCIPSAVIGGFTFSMLAWALKETNILTFKMDTVLQMPFMIAFFTTVGLGGSFGLIKKGGKSLIVYLVGCWVLAIMQNVVGAGTAMLAGIHPVLGVMAGAVSLEGGMGAASAFGPTAEQLGVQGAFVVAVAAATYGLISGGLVGGPLAKWLIEHYNLAIETSEEKFDALNAATAEKEQGIASDNVLASMAIILVAMVLGAIGSTKIKELTGFVLPGYVGAMFVAVLIRNFNDVKPMFKMNEKAIDLIADVSLGIFLTMAMMSLKIWELSSLAGPLVLILAVQTIFMFIYCIYFLFPLLGRNYDAAVMCAGMIGHGLGATPNAIANMGAVTERYGVVSRKALLIVPLCGAVLIDFVAIPNIVWFINFFTK</sequence>